<dbReference type="EMBL" id="UINC01000643">
    <property type="protein sequence ID" value="SUZ58803.1"/>
    <property type="molecule type" value="Genomic_DNA"/>
</dbReference>
<dbReference type="SUPFAM" id="SSF103473">
    <property type="entry name" value="MFS general substrate transporter"/>
    <property type="match status" value="1"/>
</dbReference>
<dbReference type="InterPro" id="IPR020846">
    <property type="entry name" value="MFS_dom"/>
</dbReference>
<dbReference type="InterPro" id="IPR050327">
    <property type="entry name" value="Proton-linked_MCT"/>
</dbReference>
<feature type="transmembrane region" description="Helical" evidence="1">
    <location>
        <begin position="125"/>
        <end position="148"/>
    </location>
</feature>
<gene>
    <name evidence="3" type="ORF">METZ01_LOCUS11657</name>
</gene>
<feature type="transmembrane region" description="Helical" evidence="1">
    <location>
        <begin position="255"/>
        <end position="281"/>
    </location>
</feature>
<dbReference type="GO" id="GO:0022857">
    <property type="term" value="F:transmembrane transporter activity"/>
    <property type="evidence" value="ECO:0007669"/>
    <property type="project" value="InterPro"/>
</dbReference>
<feature type="transmembrane region" description="Helical" evidence="1">
    <location>
        <begin position="28"/>
        <end position="54"/>
    </location>
</feature>
<feature type="transmembrane region" description="Helical" evidence="1">
    <location>
        <begin position="407"/>
        <end position="428"/>
    </location>
</feature>
<feature type="domain" description="Major facilitator superfamily (MFS) profile" evidence="2">
    <location>
        <begin position="31"/>
        <end position="433"/>
    </location>
</feature>
<evidence type="ECO:0000256" key="1">
    <source>
        <dbReference type="SAM" id="Phobius"/>
    </source>
</evidence>
<proteinExistence type="predicted"/>
<evidence type="ECO:0000313" key="3">
    <source>
        <dbReference type="EMBL" id="SUZ58803.1"/>
    </source>
</evidence>
<feature type="transmembrane region" description="Helical" evidence="1">
    <location>
        <begin position="378"/>
        <end position="401"/>
    </location>
</feature>
<keyword evidence="1" id="KW-0472">Membrane</keyword>
<dbReference type="InterPro" id="IPR036259">
    <property type="entry name" value="MFS_trans_sf"/>
</dbReference>
<evidence type="ECO:0000259" key="2">
    <source>
        <dbReference type="PROSITE" id="PS50850"/>
    </source>
</evidence>
<feature type="transmembrane region" description="Helical" evidence="1">
    <location>
        <begin position="155"/>
        <end position="177"/>
    </location>
</feature>
<dbReference type="AlphaFoldDB" id="A0A381NZE7"/>
<dbReference type="InterPro" id="IPR011701">
    <property type="entry name" value="MFS"/>
</dbReference>
<feature type="transmembrane region" description="Helical" evidence="1">
    <location>
        <begin position="101"/>
        <end position="119"/>
    </location>
</feature>
<name>A0A381NZE7_9ZZZZ</name>
<protein>
    <recommendedName>
        <fullName evidence="2">Major facilitator superfamily (MFS) profile domain-containing protein</fullName>
    </recommendedName>
</protein>
<keyword evidence="1" id="KW-1133">Transmembrane helix</keyword>
<dbReference type="Pfam" id="PF07690">
    <property type="entry name" value="MFS_1"/>
    <property type="match status" value="1"/>
</dbReference>
<reference evidence="3" key="1">
    <citation type="submission" date="2018-05" db="EMBL/GenBank/DDBJ databases">
        <authorList>
            <person name="Lanie J.A."/>
            <person name="Ng W.-L."/>
            <person name="Kazmierczak K.M."/>
            <person name="Andrzejewski T.M."/>
            <person name="Davidsen T.M."/>
            <person name="Wayne K.J."/>
            <person name="Tettelin H."/>
            <person name="Glass J.I."/>
            <person name="Rusch D."/>
            <person name="Podicherti R."/>
            <person name="Tsui H.-C.T."/>
            <person name="Winkler M.E."/>
        </authorList>
    </citation>
    <scope>NUCLEOTIDE SEQUENCE</scope>
</reference>
<accession>A0A381NZE7</accession>
<feature type="transmembrane region" description="Helical" evidence="1">
    <location>
        <begin position="66"/>
        <end position="89"/>
    </location>
</feature>
<dbReference type="PANTHER" id="PTHR11360:SF290">
    <property type="entry name" value="MONOCARBOXYLATE MFS PERMEASE"/>
    <property type="match status" value="1"/>
</dbReference>
<dbReference type="PANTHER" id="PTHR11360">
    <property type="entry name" value="MONOCARBOXYLATE TRANSPORTER"/>
    <property type="match status" value="1"/>
</dbReference>
<feature type="transmembrane region" description="Helical" evidence="1">
    <location>
        <begin position="189"/>
        <end position="210"/>
    </location>
</feature>
<organism evidence="3">
    <name type="scientific">marine metagenome</name>
    <dbReference type="NCBI Taxonomy" id="408172"/>
    <lineage>
        <taxon>unclassified sequences</taxon>
        <taxon>metagenomes</taxon>
        <taxon>ecological metagenomes</taxon>
    </lineage>
</organism>
<feature type="transmembrane region" description="Helical" evidence="1">
    <location>
        <begin position="320"/>
        <end position="338"/>
    </location>
</feature>
<dbReference type="Gene3D" id="1.20.1250.20">
    <property type="entry name" value="MFS general substrate transporter like domains"/>
    <property type="match status" value="2"/>
</dbReference>
<keyword evidence="1" id="KW-0812">Transmembrane</keyword>
<sequence length="451" mass="49301">MLKPNRFGNLAMNLNPINLARGIRQVHYAWVVVAIATTMLLVTSSIRFATAALVPYLSSSASGFGWSYAAISFAFSLQWLVLAVMSPYVGWLGDRYGVRRLLLLGALLFIAGMVLTGIMTNLWQFYIYFGLLLGIASAIFTILLVSGVTLWFRRYLGVAMGVVWSFQGMGVVAFIFLIGMAFDQLGMKWIFWIPGIAGGALILLLTRFFYNEPAEIGLRPLGAPEDEPIERAQKDETAKIRASVFLRQAQTTGTFWNLIGIHCWGCMGHQIINVLVVAIAVDRGLSIGVAAGVLAVQQGTGVFVRGAVPVVAERFGCRSVWIVGMSLQAFPLFIILFAHDAWAFYVFAVLFGIGQSCEVPTFQIANRQYYGNVPQGSLYGWQNIGSGLGMGLAPVLAGILWDVTNTYAAPLIVSLGFSLMGLVSAFLLPSPRSRLIPDWEQHLPPNIRSLV</sequence>
<dbReference type="PROSITE" id="PS50850">
    <property type="entry name" value="MFS"/>
    <property type="match status" value="1"/>
</dbReference>
<feature type="transmembrane region" description="Helical" evidence="1">
    <location>
        <begin position="287"/>
        <end position="308"/>
    </location>
</feature>